<name>A0A1B7W8B9_APHFL</name>
<gene>
    <name evidence="2" type="ORF">AN484_27260</name>
</gene>
<accession>A0A1B7W8B9</accession>
<feature type="non-terminal residue" evidence="2">
    <location>
        <position position="1"/>
    </location>
</feature>
<feature type="region of interest" description="Disordered" evidence="1">
    <location>
        <begin position="52"/>
        <end position="80"/>
    </location>
</feature>
<sequence length="80" mass="9162">PLSPLALILVVGATVDGGLPVGRADKPLYALLTSQNVCKKLKMLGQIKLERERKQKTRRRSVEREREYRQTEIEKETEKT</sequence>
<evidence type="ECO:0000313" key="3">
    <source>
        <dbReference type="Proteomes" id="UP000092093"/>
    </source>
</evidence>
<dbReference type="AlphaFoldDB" id="A0A1B7W8B9"/>
<evidence type="ECO:0008006" key="4">
    <source>
        <dbReference type="Google" id="ProtNLM"/>
    </source>
</evidence>
<protein>
    <recommendedName>
        <fullName evidence="4">Transposase</fullName>
    </recommendedName>
</protein>
<evidence type="ECO:0000256" key="1">
    <source>
        <dbReference type="SAM" id="MobiDB-lite"/>
    </source>
</evidence>
<dbReference type="EMBL" id="LJOW01000611">
    <property type="protein sequence ID" value="OBQ33325.1"/>
    <property type="molecule type" value="Genomic_DNA"/>
</dbReference>
<organism evidence="2 3">
    <name type="scientific">Aphanizomenon flos-aquae WA102</name>
    <dbReference type="NCBI Taxonomy" id="1710896"/>
    <lineage>
        <taxon>Bacteria</taxon>
        <taxon>Bacillati</taxon>
        <taxon>Cyanobacteriota</taxon>
        <taxon>Cyanophyceae</taxon>
        <taxon>Nostocales</taxon>
        <taxon>Aphanizomenonaceae</taxon>
        <taxon>Aphanizomenon</taxon>
    </lineage>
</organism>
<proteinExistence type="predicted"/>
<reference evidence="2 3" key="1">
    <citation type="submission" date="2015-09" db="EMBL/GenBank/DDBJ databases">
        <title>Aphanizomenon flos-aquae WA102.</title>
        <authorList>
            <person name="Driscoll C."/>
        </authorList>
    </citation>
    <scope>NUCLEOTIDE SEQUENCE [LARGE SCALE GENOMIC DNA]</scope>
    <source>
        <strain evidence="2">WA102</strain>
    </source>
</reference>
<dbReference type="Proteomes" id="UP000092093">
    <property type="component" value="Unassembled WGS sequence"/>
</dbReference>
<comment type="caution">
    <text evidence="2">The sequence shown here is derived from an EMBL/GenBank/DDBJ whole genome shotgun (WGS) entry which is preliminary data.</text>
</comment>
<evidence type="ECO:0000313" key="2">
    <source>
        <dbReference type="EMBL" id="OBQ33325.1"/>
    </source>
</evidence>
<feature type="compositionally biased region" description="Basic and acidic residues" evidence="1">
    <location>
        <begin position="60"/>
        <end position="80"/>
    </location>
</feature>